<accession>A0A844GF08</accession>
<dbReference type="Gene3D" id="1.10.10.2830">
    <property type="match status" value="1"/>
</dbReference>
<dbReference type="Pfam" id="PF02195">
    <property type="entry name" value="ParB_N"/>
    <property type="match status" value="1"/>
</dbReference>
<dbReference type="SMART" id="SM00470">
    <property type="entry name" value="ParB"/>
    <property type="match status" value="1"/>
</dbReference>
<comment type="caution">
    <text evidence="2">The sequence shown here is derived from an EMBL/GenBank/DDBJ whole genome shotgun (WGS) entry which is preliminary data.</text>
</comment>
<name>A0A844GF08_9NEIS</name>
<organism evidence="2 3">
    <name type="scientific">Paludibacterium denitrificans</name>
    <dbReference type="NCBI Taxonomy" id="2675226"/>
    <lineage>
        <taxon>Bacteria</taxon>
        <taxon>Pseudomonadati</taxon>
        <taxon>Pseudomonadota</taxon>
        <taxon>Betaproteobacteria</taxon>
        <taxon>Neisseriales</taxon>
        <taxon>Chromobacteriaceae</taxon>
        <taxon>Paludibacterium</taxon>
    </lineage>
</organism>
<keyword evidence="3" id="KW-1185">Reference proteome</keyword>
<feature type="domain" description="ParB-like N-terminal" evidence="1">
    <location>
        <begin position="49"/>
        <end position="148"/>
    </location>
</feature>
<dbReference type="Proteomes" id="UP000446658">
    <property type="component" value="Unassembled WGS sequence"/>
</dbReference>
<dbReference type="PANTHER" id="PTHR33375:SF1">
    <property type="entry name" value="CHROMOSOME-PARTITIONING PROTEIN PARB-RELATED"/>
    <property type="match status" value="1"/>
</dbReference>
<reference evidence="2 3" key="1">
    <citation type="submission" date="2019-11" db="EMBL/GenBank/DDBJ databases">
        <title>Draft genome sequence of Paludibacterium sp. dN18-1.</title>
        <authorList>
            <person name="Im W.-T."/>
        </authorList>
    </citation>
    <scope>NUCLEOTIDE SEQUENCE [LARGE SCALE GENOMIC DNA]</scope>
    <source>
        <strain evidence="3">dN 18-1</strain>
    </source>
</reference>
<evidence type="ECO:0000313" key="3">
    <source>
        <dbReference type="Proteomes" id="UP000446658"/>
    </source>
</evidence>
<evidence type="ECO:0000259" key="1">
    <source>
        <dbReference type="SMART" id="SM00470"/>
    </source>
</evidence>
<gene>
    <name evidence="2" type="ORF">GKE73_18055</name>
</gene>
<dbReference type="InterPro" id="IPR050336">
    <property type="entry name" value="Chromosome_partition/occlusion"/>
</dbReference>
<dbReference type="InterPro" id="IPR036086">
    <property type="entry name" value="ParB/Sulfiredoxin_sf"/>
</dbReference>
<proteinExistence type="predicted"/>
<dbReference type="InterPro" id="IPR003115">
    <property type="entry name" value="ParB_N"/>
</dbReference>
<dbReference type="GO" id="GO:0005694">
    <property type="term" value="C:chromosome"/>
    <property type="evidence" value="ECO:0007669"/>
    <property type="project" value="TreeGrafter"/>
</dbReference>
<protein>
    <recommendedName>
        <fullName evidence="1">ParB-like N-terminal domain-containing protein</fullName>
    </recommendedName>
</protein>
<dbReference type="RefSeq" id="WP_230371698.1">
    <property type="nucleotide sequence ID" value="NZ_WLYX01000002.1"/>
</dbReference>
<dbReference type="SUPFAM" id="SSF110849">
    <property type="entry name" value="ParB/Sulfiredoxin"/>
    <property type="match status" value="1"/>
</dbReference>
<evidence type="ECO:0000313" key="2">
    <source>
        <dbReference type="EMBL" id="MTD34249.1"/>
    </source>
</evidence>
<dbReference type="PANTHER" id="PTHR33375">
    <property type="entry name" value="CHROMOSOME-PARTITIONING PROTEIN PARB-RELATED"/>
    <property type="match status" value="1"/>
</dbReference>
<sequence length="289" mass="32169">MSDNLSIADKLAARAKDREQALKDNGVFSGDIFPGVRSTIAVGGEEEIKLIPIDQIDEPDIPQRWHYPEEEVSAMAQALLSEGDGNALAGQLQAVIIREKDNGRYEMIEGLTRLKAFKNHHLGPVIKAVIRSGVDGRSAFRMGFKANEKRNPLTDYDKGMSFAKLIERKTYDSVQSLAADLEVSDKKVYALLAFSKLPETTRSIIEQDKYRFSYNVAVQLASLNNKTESEEELNKVATKVLTGALDGRQGGQARSIDLLWENGQKQQEWNHHHIARAGKNALHQQKNVG</sequence>
<dbReference type="AlphaFoldDB" id="A0A844GF08"/>
<dbReference type="EMBL" id="WLYX01000002">
    <property type="protein sequence ID" value="MTD34249.1"/>
    <property type="molecule type" value="Genomic_DNA"/>
</dbReference>
<dbReference type="SUPFAM" id="SSF109709">
    <property type="entry name" value="KorB DNA-binding domain-like"/>
    <property type="match status" value="1"/>
</dbReference>
<dbReference type="GO" id="GO:0007059">
    <property type="term" value="P:chromosome segregation"/>
    <property type="evidence" value="ECO:0007669"/>
    <property type="project" value="TreeGrafter"/>
</dbReference>